<evidence type="ECO:0000256" key="1">
    <source>
        <dbReference type="SAM" id="SignalP"/>
    </source>
</evidence>
<reference evidence="3" key="2">
    <citation type="submission" date="2020-09" db="EMBL/GenBank/DDBJ databases">
        <authorList>
            <person name="Sun Q."/>
            <person name="Zhou Y."/>
        </authorList>
    </citation>
    <scope>NUCLEOTIDE SEQUENCE</scope>
    <source>
        <strain evidence="3">CGMCC 1.15763</strain>
    </source>
</reference>
<dbReference type="InterPro" id="IPR029058">
    <property type="entry name" value="AB_hydrolase_fold"/>
</dbReference>
<dbReference type="PANTHER" id="PTHR43265">
    <property type="entry name" value="ESTERASE ESTD"/>
    <property type="match status" value="1"/>
</dbReference>
<organism evidence="3 4">
    <name type="scientific">Polaribacter pacificus</name>
    <dbReference type="NCBI Taxonomy" id="1775173"/>
    <lineage>
        <taxon>Bacteria</taxon>
        <taxon>Pseudomonadati</taxon>
        <taxon>Bacteroidota</taxon>
        <taxon>Flavobacteriia</taxon>
        <taxon>Flavobacteriales</taxon>
        <taxon>Flavobacteriaceae</taxon>
    </lineage>
</organism>
<keyword evidence="3" id="KW-0378">Hydrolase</keyword>
<dbReference type="GO" id="GO:0052689">
    <property type="term" value="F:carboxylic ester hydrolase activity"/>
    <property type="evidence" value="ECO:0007669"/>
    <property type="project" value="TreeGrafter"/>
</dbReference>
<evidence type="ECO:0000313" key="3">
    <source>
        <dbReference type="EMBL" id="GGH00730.1"/>
    </source>
</evidence>
<evidence type="ECO:0000259" key="2">
    <source>
        <dbReference type="Pfam" id="PF20434"/>
    </source>
</evidence>
<reference evidence="3" key="1">
    <citation type="journal article" date="2014" name="Int. J. Syst. Evol. Microbiol.">
        <title>Complete genome sequence of Corynebacterium casei LMG S-19264T (=DSM 44701T), isolated from a smear-ripened cheese.</title>
        <authorList>
            <consortium name="US DOE Joint Genome Institute (JGI-PGF)"/>
            <person name="Walter F."/>
            <person name="Albersmeier A."/>
            <person name="Kalinowski J."/>
            <person name="Ruckert C."/>
        </authorList>
    </citation>
    <scope>NUCLEOTIDE SEQUENCE</scope>
    <source>
        <strain evidence="3">CGMCC 1.15763</strain>
    </source>
</reference>
<dbReference type="AlphaFoldDB" id="A0A917I018"/>
<dbReference type="SUPFAM" id="SSF53474">
    <property type="entry name" value="alpha/beta-Hydrolases"/>
    <property type="match status" value="1"/>
</dbReference>
<dbReference type="InterPro" id="IPR053145">
    <property type="entry name" value="AB_hydrolase_Est10"/>
</dbReference>
<gene>
    <name evidence="3" type="ORF">GCM10011416_19250</name>
</gene>
<dbReference type="Proteomes" id="UP000633278">
    <property type="component" value="Unassembled WGS sequence"/>
</dbReference>
<proteinExistence type="predicted"/>
<dbReference type="Pfam" id="PF20434">
    <property type="entry name" value="BD-FAE"/>
    <property type="match status" value="1"/>
</dbReference>
<keyword evidence="1" id="KW-0732">Signal</keyword>
<dbReference type="Gene3D" id="3.40.50.1820">
    <property type="entry name" value="alpha/beta hydrolase"/>
    <property type="match status" value="1"/>
</dbReference>
<accession>A0A917I018</accession>
<dbReference type="InterPro" id="IPR049492">
    <property type="entry name" value="BD-FAE-like_dom"/>
</dbReference>
<evidence type="ECO:0000313" key="4">
    <source>
        <dbReference type="Proteomes" id="UP000633278"/>
    </source>
</evidence>
<keyword evidence="4" id="KW-1185">Reference proteome</keyword>
<comment type="caution">
    <text evidence="3">The sequence shown here is derived from an EMBL/GenBank/DDBJ whole genome shotgun (WGS) entry which is preliminary data.</text>
</comment>
<name>A0A917I018_9FLAO</name>
<feature type="signal peptide" evidence="1">
    <location>
        <begin position="1"/>
        <end position="21"/>
    </location>
</feature>
<sequence>MKTKLLLFLLFVCCYSFGQKAITSEELVLQNDSIILPGTLSYTKTGTPLIIWIHGSGNVDRNGNQLPVIKANYIQQFREAINQEDLAFFSYDKRTASKENMRFLSAVLFTDFVNDAKKVVQHFKKDPRFTKIILIGHSQGSLVAMLASENTDGFISIAGPGESIDQTMIKQISKQNANLGTYAAKHFKELKETGTIKTVNPFLMTVFAKQNFAFLNSWAVFNPSEEIKKIKIPTLILQGTKDLQVVAEDAQQLHNSKSNASLVYVENMNHVLKEITEDADNLKSYYSAAYPLSKELIETIVAFIKK</sequence>
<protein>
    <submittedName>
        <fullName evidence="3">Alpha/beta hydrolase</fullName>
    </submittedName>
</protein>
<feature type="chain" id="PRO_5036674808" evidence="1">
    <location>
        <begin position="22"/>
        <end position="306"/>
    </location>
</feature>
<feature type="domain" description="BD-FAE-like" evidence="2">
    <location>
        <begin position="43"/>
        <end position="255"/>
    </location>
</feature>
<dbReference type="PANTHER" id="PTHR43265:SF1">
    <property type="entry name" value="ESTERASE ESTD"/>
    <property type="match status" value="1"/>
</dbReference>
<dbReference type="EMBL" id="BMJW01000002">
    <property type="protein sequence ID" value="GGH00730.1"/>
    <property type="molecule type" value="Genomic_DNA"/>
</dbReference>
<dbReference type="RefSeq" id="WP_188599113.1">
    <property type="nucleotide sequence ID" value="NZ_BMJW01000002.1"/>
</dbReference>